<protein>
    <submittedName>
        <fullName evidence="4">Uncharacterized protein</fullName>
    </submittedName>
</protein>
<proteinExistence type="predicted"/>
<evidence type="ECO:0000256" key="1">
    <source>
        <dbReference type="ARBA" id="ARBA00022857"/>
    </source>
</evidence>
<sequence>NESPALSKHLRNSPLAQSFASSRMSQLGARPLLLLSGLLAALAGPGDALLAAIYRGEEAGTGSRFLSDHAFCVRRNRVVPAVMLQYEDGFHQAQHQATFFEAASKLRAVILPAEDETLLRDFAEVFKTADQASRRRVFIGVSLRHSTKRFTGQRFLRILQLLGTAYLDLLLVSGRPCGHSQRDRLACGMNRLTPAFLRNWRTLLRLAKKRRILNLGVRNYPLPAVAQLHRMSTPECLDFPGRSGCRALLQFVRRKGEKPTAKAAKKNKKMQKKKTQKKKTQKKKTQTQTKKQKPRRTGKGPVSMHTAYSMRRAAGNVNFLTVIQAAFNPHHRHRVLRRWCHQHSVVLLADEALGGPHAQELLTDARLVLAAADARLPIRTAILHWALKKRVALAIAPDVAPEFISEMGGLVGATQHLAGIDRIVENDIETRYFLASTRARTLTKASRWEHNEL</sequence>
<dbReference type="Proteomes" id="UP000215902">
    <property type="component" value="Unassembled WGS sequence"/>
</dbReference>
<dbReference type="PANTHER" id="PTHR43827">
    <property type="entry name" value="2,5-DIKETO-D-GLUCONIC ACID REDUCTASE"/>
    <property type="match status" value="1"/>
</dbReference>
<evidence type="ECO:0000313" key="4">
    <source>
        <dbReference type="EMBL" id="PAA90534.1"/>
    </source>
</evidence>
<accession>A0A267GYM4</accession>
<dbReference type="InterPro" id="IPR036812">
    <property type="entry name" value="NAD(P)_OxRdtase_dom_sf"/>
</dbReference>
<evidence type="ECO:0000256" key="3">
    <source>
        <dbReference type="SAM" id="MobiDB-lite"/>
    </source>
</evidence>
<keyword evidence="1" id="KW-0521">NADP</keyword>
<dbReference type="PANTHER" id="PTHR43827:SF3">
    <property type="entry name" value="NADP-DEPENDENT OXIDOREDUCTASE DOMAIN-CONTAINING PROTEIN"/>
    <property type="match status" value="1"/>
</dbReference>
<dbReference type="EMBL" id="NIVC01000108">
    <property type="protein sequence ID" value="PAA90534.1"/>
    <property type="molecule type" value="Genomic_DNA"/>
</dbReference>
<keyword evidence="5" id="KW-1185">Reference proteome</keyword>
<feature type="region of interest" description="Disordered" evidence="3">
    <location>
        <begin position="256"/>
        <end position="303"/>
    </location>
</feature>
<comment type="caution">
    <text evidence="4">The sequence shown here is derived from an EMBL/GenBank/DDBJ whole genome shotgun (WGS) entry which is preliminary data.</text>
</comment>
<feature type="compositionally biased region" description="Basic residues" evidence="3">
    <location>
        <begin position="263"/>
        <end position="298"/>
    </location>
</feature>
<dbReference type="GO" id="GO:0016616">
    <property type="term" value="F:oxidoreductase activity, acting on the CH-OH group of donors, NAD or NADP as acceptor"/>
    <property type="evidence" value="ECO:0007669"/>
    <property type="project" value="UniProtKB-ARBA"/>
</dbReference>
<evidence type="ECO:0000256" key="2">
    <source>
        <dbReference type="ARBA" id="ARBA00023002"/>
    </source>
</evidence>
<dbReference type="InterPro" id="IPR020471">
    <property type="entry name" value="AKR"/>
</dbReference>
<evidence type="ECO:0000313" key="5">
    <source>
        <dbReference type="Proteomes" id="UP000215902"/>
    </source>
</evidence>
<reference evidence="4 5" key="1">
    <citation type="submission" date="2017-06" db="EMBL/GenBank/DDBJ databases">
        <title>A platform for efficient transgenesis in Macrostomum lignano, a flatworm model organism for stem cell research.</title>
        <authorList>
            <person name="Berezikov E."/>
        </authorList>
    </citation>
    <scope>NUCLEOTIDE SEQUENCE [LARGE SCALE GENOMIC DNA]</scope>
    <source>
        <strain evidence="4">DV1</strain>
        <tissue evidence="4">Whole organism</tissue>
    </source>
</reference>
<gene>
    <name evidence="4" type="ORF">BOX15_Mlig017362g1</name>
</gene>
<keyword evidence="2" id="KW-0560">Oxidoreductase</keyword>
<feature type="non-terminal residue" evidence="4">
    <location>
        <position position="1"/>
    </location>
</feature>
<dbReference type="AlphaFoldDB" id="A0A267GYM4"/>
<dbReference type="Gene3D" id="3.20.20.100">
    <property type="entry name" value="NADP-dependent oxidoreductase domain"/>
    <property type="match status" value="2"/>
</dbReference>
<dbReference type="SUPFAM" id="SSF51430">
    <property type="entry name" value="NAD(P)-linked oxidoreductase"/>
    <property type="match status" value="1"/>
</dbReference>
<name>A0A267GYM4_9PLAT</name>
<organism evidence="4 5">
    <name type="scientific">Macrostomum lignano</name>
    <dbReference type="NCBI Taxonomy" id="282301"/>
    <lineage>
        <taxon>Eukaryota</taxon>
        <taxon>Metazoa</taxon>
        <taxon>Spiralia</taxon>
        <taxon>Lophotrochozoa</taxon>
        <taxon>Platyhelminthes</taxon>
        <taxon>Rhabditophora</taxon>
        <taxon>Macrostomorpha</taxon>
        <taxon>Macrostomida</taxon>
        <taxon>Macrostomidae</taxon>
        <taxon>Macrostomum</taxon>
    </lineage>
</organism>